<evidence type="ECO:0000313" key="2">
    <source>
        <dbReference type="EMBL" id="QTQ14754.1"/>
    </source>
</evidence>
<accession>A0A975F6B7</accession>
<proteinExistence type="predicted"/>
<reference evidence="2 3" key="1">
    <citation type="journal article" date="2021" name="Microbiol. Resour. Announc.">
        <title>Complete Genome Sequences of Three Human Oral Treponema parvum Isolates.</title>
        <authorList>
            <person name="Zeng H."/>
            <person name="Watt R.M."/>
        </authorList>
    </citation>
    <scope>NUCLEOTIDE SEQUENCE [LARGE SCALE GENOMIC DNA]</scope>
    <source>
        <strain evidence="2 3">ATCC 700770</strain>
    </source>
</reference>
<evidence type="ECO:0000256" key="1">
    <source>
        <dbReference type="SAM" id="SignalP"/>
    </source>
</evidence>
<keyword evidence="1" id="KW-0732">Signal</keyword>
<feature type="chain" id="PRO_5037494156" description="Outer membrane protein beta-barrel domain-containing protein" evidence="1">
    <location>
        <begin position="21"/>
        <end position="245"/>
    </location>
</feature>
<dbReference type="EMBL" id="CP054142">
    <property type="protein sequence ID" value="QTQ14754.1"/>
    <property type="molecule type" value="Genomic_DNA"/>
</dbReference>
<dbReference type="Proteomes" id="UP000671908">
    <property type="component" value="Chromosome"/>
</dbReference>
<name>A0A975F6B7_9SPIR</name>
<feature type="signal peptide" evidence="1">
    <location>
        <begin position="1"/>
        <end position="20"/>
    </location>
</feature>
<protein>
    <recommendedName>
        <fullName evidence="4">Outer membrane protein beta-barrel domain-containing protein</fullName>
    </recommendedName>
</protein>
<keyword evidence="3" id="KW-1185">Reference proteome</keyword>
<gene>
    <name evidence="2" type="ORF">HRQ91_09920</name>
</gene>
<dbReference type="AlphaFoldDB" id="A0A975F6B7"/>
<evidence type="ECO:0008006" key="4">
    <source>
        <dbReference type="Google" id="ProtNLM"/>
    </source>
</evidence>
<organism evidence="2 3">
    <name type="scientific">Treponema parvum</name>
    <dbReference type="NCBI Taxonomy" id="138851"/>
    <lineage>
        <taxon>Bacteria</taxon>
        <taxon>Pseudomonadati</taxon>
        <taxon>Spirochaetota</taxon>
        <taxon>Spirochaetia</taxon>
        <taxon>Spirochaetales</taxon>
        <taxon>Treponemataceae</taxon>
        <taxon>Treponema</taxon>
    </lineage>
</organism>
<evidence type="ECO:0000313" key="3">
    <source>
        <dbReference type="Proteomes" id="UP000671908"/>
    </source>
</evidence>
<dbReference type="RefSeq" id="WP_210119396.1">
    <property type="nucleotide sequence ID" value="NZ_CP054142.1"/>
</dbReference>
<dbReference type="KEGG" id="tpav:HRQ91_09920"/>
<sequence>MKINAIFLLLLLSASAFCQAADDTAAPKTEPAVEFQTPQNFSAKEAEGQRRKYFWIFDMGPIMTVNTESRAKSAPSPIAFSCGMGVKLFTDQKISFTPEISFFTNYYLWDGKNALPAEVENRTATVLSFLIDLPAVYNIETGKDYSFEAGAGLAFLARYGLLSHGVKSSDPGVSGDAKGDVEKINGWLMSDMRFLFPELTGAWNYKISERLQAGLAMRIYFPLGSLINGRGLDAMMIRVSARLLF</sequence>